<evidence type="ECO:0000256" key="3">
    <source>
        <dbReference type="ARBA" id="ARBA00022723"/>
    </source>
</evidence>
<evidence type="ECO:0000256" key="6">
    <source>
        <dbReference type="ARBA" id="ARBA00023015"/>
    </source>
</evidence>
<dbReference type="Proteomes" id="UP000626092">
    <property type="component" value="Unassembled WGS sequence"/>
</dbReference>
<evidence type="ECO:0000313" key="13">
    <source>
        <dbReference type="EMBL" id="KAF7135927.1"/>
    </source>
</evidence>
<comment type="subcellular location">
    <subcellularLocation>
        <location evidence="1">Nucleus</location>
    </subcellularLocation>
</comment>
<evidence type="ECO:0000256" key="1">
    <source>
        <dbReference type="ARBA" id="ARBA00004123"/>
    </source>
</evidence>
<evidence type="ECO:0000256" key="11">
    <source>
        <dbReference type="SAM" id="MobiDB-lite"/>
    </source>
</evidence>
<dbReference type="GO" id="GO:0008270">
    <property type="term" value="F:zinc ion binding"/>
    <property type="evidence" value="ECO:0007669"/>
    <property type="project" value="UniProtKB-KW"/>
</dbReference>
<evidence type="ECO:0000256" key="4">
    <source>
        <dbReference type="ARBA" id="ARBA00022771"/>
    </source>
</evidence>
<feature type="compositionally biased region" description="Basic and acidic residues" evidence="11">
    <location>
        <begin position="55"/>
        <end position="70"/>
    </location>
</feature>
<comment type="caution">
    <text evidence="13">The sequence shown here is derived from an EMBL/GenBank/DDBJ whole genome shotgun (WGS) entry which is preliminary data.</text>
</comment>
<evidence type="ECO:0000256" key="5">
    <source>
        <dbReference type="ARBA" id="ARBA00022833"/>
    </source>
</evidence>
<keyword evidence="3" id="KW-0479">Metal-binding</keyword>
<dbReference type="InterPro" id="IPR025525">
    <property type="entry name" value="hAT-like_transposase_RNase-H"/>
</dbReference>
<evidence type="ECO:0000256" key="10">
    <source>
        <dbReference type="PROSITE-ProRule" id="PRU00027"/>
    </source>
</evidence>
<evidence type="ECO:0000256" key="9">
    <source>
        <dbReference type="ARBA" id="ARBA00023242"/>
    </source>
</evidence>
<gene>
    <name evidence="13" type="ORF">RHSIM_Rhsim08G0036500</name>
</gene>
<dbReference type="Pfam" id="PF14372">
    <property type="entry name" value="hAT-like_RNase-H"/>
    <property type="match status" value="1"/>
</dbReference>
<organism evidence="13 14">
    <name type="scientific">Rhododendron simsii</name>
    <name type="common">Sims's rhododendron</name>
    <dbReference type="NCBI Taxonomy" id="118357"/>
    <lineage>
        <taxon>Eukaryota</taxon>
        <taxon>Viridiplantae</taxon>
        <taxon>Streptophyta</taxon>
        <taxon>Embryophyta</taxon>
        <taxon>Tracheophyta</taxon>
        <taxon>Spermatophyta</taxon>
        <taxon>Magnoliopsida</taxon>
        <taxon>eudicotyledons</taxon>
        <taxon>Gunneridae</taxon>
        <taxon>Pentapetalae</taxon>
        <taxon>asterids</taxon>
        <taxon>Ericales</taxon>
        <taxon>Ericaceae</taxon>
        <taxon>Ericoideae</taxon>
        <taxon>Rhodoreae</taxon>
        <taxon>Rhododendron</taxon>
    </lineage>
</organism>
<dbReference type="GO" id="GO:0005634">
    <property type="term" value="C:nucleus"/>
    <property type="evidence" value="ECO:0007669"/>
    <property type="project" value="UniProtKB-SubCell"/>
</dbReference>
<keyword evidence="9" id="KW-0539">Nucleus</keyword>
<evidence type="ECO:0000259" key="12">
    <source>
        <dbReference type="PROSITE" id="PS50808"/>
    </source>
</evidence>
<dbReference type="OrthoDB" id="2610923at2759"/>
<evidence type="ECO:0000256" key="2">
    <source>
        <dbReference type="ARBA" id="ARBA00011738"/>
    </source>
</evidence>
<dbReference type="GO" id="GO:0003677">
    <property type="term" value="F:DNA binding"/>
    <property type="evidence" value="ECO:0007669"/>
    <property type="project" value="UniProtKB-KW"/>
</dbReference>
<accession>A0A834GIZ3</accession>
<dbReference type="PANTHER" id="PTHR46481:SF10">
    <property type="entry name" value="ZINC FINGER BED DOMAIN-CONTAINING PROTEIN 39"/>
    <property type="match status" value="1"/>
</dbReference>
<comment type="subunit">
    <text evidence="2">Homodimer.</text>
</comment>
<dbReference type="GO" id="GO:0009791">
    <property type="term" value="P:post-embryonic development"/>
    <property type="evidence" value="ECO:0007669"/>
    <property type="project" value="UniProtKB-ARBA"/>
</dbReference>
<dbReference type="InterPro" id="IPR003656">
    <property type="entry name" value="Znf_BED"/>
</dbReference>
<dbReference type="AlphaFoldDB" id="A0A834GIZ3"/>
<feature type="domain" description="BED-type" evidence="12">
    <location>
        <begin position="71"/>
        <end position="118"/>
    </location>
</feature>
<keyword evidence="4 10" id="KW-0863">Zinc-finger</keyword>
<keyword evidence="14" id="KW-1185">Reference proteome</keyword>
<sequence>MSNGQIYPTSLEGDSGAAFSSFKESSTSPVMENLNEDEDNANNPIPVEGNIPPDEEVHEKENNPFEKKGRKRTSEVWKDFEEVSLPDGTKKYQCKSCKTMFAIHKSGVTSHLNRHMRNCLLRRVTIGQEKRQRTLSFDTIGSDSGMSLTTFKYDHAKVREAAAQMILYHEYPFNKMEHVLFNKFMRAATPYWQKISRATAKADCISTYTQHKKKLKTLFRSVHRIGITTDLWKSTTQKIQYMVVTGHFVDETWKLQKRVLNFCNVPPPHTGVIIADALYKCLVDWGLEDKVSSITVDNASYNDVALKNLKATFELLNKKMLFEGQIFHVRCCAHIVNIMVQDGLGEIKGITDRVREGVKYLAASKARLIQFGEIVKNLQLPLKKLILDCSTRWNSTYTMLSAALAFKNVFPMYKARDVGFVYVPSVEDWEKVECVCEFLSIFNDVTNIISGTEYPTSNLFLIEVWRMKEVIDKNSDNEKEYMKAMALKMKIKFDKYWGECNLLMALGAVLDPRYKMTLIDCCFPEIYTELEAARNSSIVLQSLYELYKEYVAAYSLVNIEQNSQQSAKEVCSSSVVLGGIKKLGGGRSKFESFVRKADIIQPVKSELDIYLEEGVYICDENSDSHFDALEWWKANNLKFRILSRMAADILSIPITSVASESTFSAGGRVIDPYRSSLVTETVEMLLCGADFVRAQHGLKKRSETEEPTIREIILP</sequence>
<dbReference type="SUPFAM" id="SSF53098">
    <property type="entry name" value="Ribonuclease H-like"/>
    <property type="match status" value="1"/>
</dbReference>
<reference evidence="13" key="1">
    <citation type="submission" date="2019-11" db="EMBL/GenBank/DDBJ databases">
        <authorList>
            <person name="Liu Y."/>
            <person name="Hou J."/>
            <person name="Li T.-Q."/>
            <person name="Guan C.-H."/>
            <person name="Wu X."/>
            <person name="Wu H.-Z."/>
            <person name="Ling F."/>
            <person name="Zhang R."/>
            <person name="Shi X.-G."/>
            <person name="Ren J.-P."/>
            <person name="Chen E.-F."/>
            <person name="Sun J.-M."/>
        </authorList>
    </citation>
    <scope>NUCLEOTIDE SEQUENCE</scope>
    <source>
        <strain evidence="13">Adult_tree_wgs_1</strain>
        <tissue evidence="13">Leaves</tissue>
    </source>
</reference>
<dbReference type="InterPro" id="IPR012337">
    <property type="entry name" value="RNaseH-like_sf"/>
</dbReference>
<dbReference type="EMBL" id="WJXA01000008">
    <property type="protein sequence ID" value="KAF7135927.1"/>
    <property type="molecule type" value="Genomic_DNA"/>
</dbReference>
<keyword evidence="5" id="KW-0862">Zinc</keyword>
<keyword evidence="7" id="KW-0238">DNA-binding</keyword>
<evidence type="ECO:0000313" key="14">
    <source>
        <dbReference type="Proteomes" id="UP000626092"/>
    </source>
</evidence>
<dbReference type="SMART" id="SM00614">
    <property type="entry name" value="ZnF_BED"/>
    <property type="match status" value="1"/>
</dbReference>
<dbReference type="PANTHER" id="PTHR46481">
    <property type="entry name" value="ZINC FINGER BED DOMAIN-CONTAINING PROTEIN 4"/>
    <property type="match status" value="1"/>
</dbReference>
<evidence type="ECO:0000256" key="8">
    <source>
        <dbReference type="ARBA" id="ARBA00023163"/>
    </source>
</evidence>
<dbReference type="Pfam" id="PF05699">
    <property type="entry name" value="Dimer_Tnp_hAT"/>
    <property type="match status" value="1"/>
</dbReference>
<dbReference type="GO" id="GO:0046983">
    <property type="term" value="F:protein dimerization activity"/>
    <property type="evidence" value="ECO:0007669"/>
    <property type="project" value="InterPro"/>
</dbReference>
<dbReference type="PROSITE" id="PS50808">
    <property type="entry name" value="ZF_BED"/>
    <property type="match status" value="1"/>
</dbReference>
<proteinExistence type="predicted"/>
<keyword evidence="8" id="KW-0804">Transcription</keyword>
<feature type="region of interest" description="Disordered" evidence="11">
    <location>
        <begin position="1"/>
        <end position="70"/>
    </location>
</feature>
<name>A0A834GIZ3_RHOSS</name>
<dbReference type="InterPro" id="IPR052035">
    <property type="entry name" value="ZnF_BED_domain_contain"/>
</dbReference>
<dbReference type="InterPro" id="IPR008906">
    <property type="entry name" value="HATC_C_dom"/>
</dbReference>
<protein>
    <recommendedName>
        <fullName evidence="12">BED-type domain-containing protein</fullName>
    </recommendedName>
</protein>
<keyword evidence="6" id="KW-0805">Transcription regulation</keyword>
<dbReference type="InterPro" id="IPR036236">
    <property type="entry name" value="Znf_C2H2_sf"/>
</dbReference>
<evidence type="ECO:0000256" key="7">
    <source>
        <dbReference type="ARBA" id="ARBA00023125"/>
    </source>
</evidence>
<dbReference type="SUPFAM" id="SSF57667">
    <property type="entry name" value="beta-beta-alpha zinc fingers"/>
    <property type="match status" value="1"/>
</dbReference>